<organism evidence="2 3">
    <name type="scientific">Salinibacter ruber</name>
    <dbReference type="NCBI Taxonomy" id="146919"/>
    <lineage>
        <taxon>Bacteria</taxon>
        <taxon>Pseudomonadati</taxon>
        <taxon>Rhodothermota</taxon>
        <taxon>Rhodothermia</taxon>
        <taxon>Rhodothermales</taxon>
        <taxon>Salinibacteraceae</taxon>
        <taxon>Salinibacter</taxon>
    </lineage>
</organism>
<accession>A0A9X2U6X8</accession>
<sequence>MDTLTIPRCGDYYAESLIERAEERLRALRPPVVSWLTDVELHSALAKKVRRGELAEEDAERVQDLFRTYMSHILYEVAAIEHGDFVQARQWIARMDTALRTLDALHLAVAHRRGLEVLTADEGVADAGPTFELDVELMRAGDSSCQGKGIKAEMCRHRIPRGLSGRALSKARK</sequence>
<evidence type="ECO:0000313" key="2">
    <source>
        <dbReference type="EMBL" id="MCS3950906.1"/>
    </source>
</evidence>
<feature type="domain" description="PIN" evidence="1">
    <location>
        <begin position="18"/>
        <end position="126"/>
    </location>
</feature>
<reference evidence="2" key="1">
    <citation type="submission" date="2022-08" db="EMBL/GenBank/DDBJ databases">
        <title>Genomic Encyclopedia of Type Strains, Phase V (KMG-V): Genome sequencing to study the core and pangenomes of soil and plant-associated prokaryotes.</title>
        <authorList>
            <person name="Whitman W."/>
        </authorList>
    </citation>
    <scope>NUCLEOTIDE SEQUENCE</scope>
    <source>
        <strain evidence="2">SP2017</strain>
    </source>
</reference>
<dbReference type="Gene3D" id="3.40.50.1010">
    <property type="entry name" value="5'-nuclease"/>
    <property type="match status" value="1"/>
</dbReference>
<dbReference type="InterPro" id="IPR002716">
    <property type="entry name" value="PIN_dom"/>
</dbReference>
<dbReference type="Proteomes" id="UP001155010">
    <property type="component" value="Unassembled WGS sequence"/>
</dbReference>
<dbReference type="SUPFAM" id="SSF88723">
    <property type="entry name" value="PIN domain-like"/>
    <property type="match status" value="1"/>
</dbReference>
<protein>
    <submittedName>
        <fullName evidence="2">Nucleic acid-binding protein</fullName>
    </submittedName>
</protein>
<name>A0A9X2U6X8_9BACT</name>
<gene>
    <name evidence="2" type="ORF">GGP83_000847</name>
</gene>
<evidence type="ECO:0000313" key="3">
    <source>
        <dbReference type="Proteomes" id="UP001155010"/>
    </source>
</evidence>
<dbReference type="CDD" id="cd09874">
    <property type="entry name" value="PIN_MT3492-like"/>
    <property type="match status" value="1"/>
</dbReference>
<proteinExistence type="predicted"/>
<dbReference type="InterPro" id="IPR029060">
    <property type="entry name" value="PIN-like_dom_sf"/>
</dbReference>
<dbReference type="AlphaFoldDB" id="A0A9X2U6X8"/>
<comment type="caution">
    <text evidence="2">The sequence shown here is derived from an EMBL/GenBank/DDBJ whole genome shotgun (WGS) entry which is preliminary data.</text>
</comment>
<dbReference type="RefSeq" id="WP_259081509.1">
    <property type="nucleotide sequence ID" value="NZ_JANTZN010000001.1"/>
</dbReference>
<dbReference type="EMBL" id="JANUBB010000003">
    <property type="protein sequence ID" value="MCS3950906.1"/>
    <property type="molecule type" value="Genomic_DNA"/>
</dbReference>
<evidence type="ECO:0000259" key="1">
    <source>
        <dbReference type="Pfam" id="PF01850"/>
    </source>
</evidence>
<dbReference type="Pfam" id="PF01850">
    <property type="entry name" value="PIN"/>
    <property type="match status" value="1"/>
</dbReference>